<dbReference type="PROSITE" id="PS51864">
    <property type="entry name" value="ASTACIN"/>
    <property type="match status" value="1"/>
</dbReference>
<comment type="caution">
    <text evidence="6">Lacks conserved residue(s) required for the propagation of feature annotation.</text>
</comment>
<keyword evidence="9" id="KW-1185">Reference proteome</keyword>
<dbReference type="InterPro" id="IPR001506">
    <property type="entry name" value="Peptidase_M12A"/>
</dbReference>
<dbReference type="InterPro" id="IPR024079">
    <property type="entry name" value="MetalloPept_cat_dom_sf"/>
</dbReference>
<dbReference type="Pfam" id="PF01400">
    <property type="entry name" value="Astacin"/>
    <property type="match status" value="1"/>
</dbReference>
<evidence type="ECO:0000256" key="6">
    <source>
        <dbReference type="PROSITE-ProRule" id="PRU01211"/>
    </source>
</evidence>
<keyword evidence="4" id="KW-0862">Zinc</keyword>
<evidence type="ECO:0000313" key="10">
    <source>
        <dbReference type="WBParaSite" id="PTRK_0000553020.2"/>
    </source>
</evidence>
<keyword evidence="5" id="KW-0482">Metalloprotease</keyword>
<evidence type="ECO:0000256" key="2">
    <source>
        <dbReference type="ARBA" id="ARBA00022723"/>
    </source>
</evidence>
<evidence type="ECO:0000256" key="5">
    <source>
        <dbReference type="ARBA" id="ARBA00023049"/>
    </source>
</evidence>
<evidence type="ECO:0000256" key="1">
    <source>
        <dbReference type="ARBA" id="ARBA00022670"/>
    </source>
</evidence>
<dbReference type="GO" id="GO:0004222">
    <property type="term" value="F:metalloendopeptidase activity"/>
    <property type="evidence" value="ECO:0007669"/>
    <property type="project" value="InterPro"/>
</dbReference>
<keyword evidence="2" id="KW-0479">Metal-binding</keyword>
<keyword evidence="3" id="KW-0378">Hydrolase</keyword>
<dbReference type="PANTHER" id="PTHR10127:SF780">
    <property type="entry name" value="METALLOENDOPEPTIDASE"/>
    <property type="match status" value="1"/>
</dbReference>
<sequence>MYFLNFLLLLLFLQHINGAIRIDEDYKWKKKVIKIYCPPTATITKHVIRRINRNTCLRLRVSKVPLNTNNSINIFYHPHSCFTRDVGATPDRPNRIFATNECLKNSYVMLFLLFRTLGLSYEHNRDDRDKYVSIRPPIDITPEDNKTYFFKDKDVGYNTTTFGLNYDYGSIMHGDYKFHAAKIHRLITIFVRSRYSTWYYKTLGYSNKVSFNEYRLINYLYCNKTCKNHTLEFDCKRNGYQDPRNCAKCKCPYPFNGDDCWGILKSDFYCAEIYLIPQYEYKHQWYKWPKNCYITFEAKWNQRIEIVIYYLYFYYYDNKRCTRDTGMGVEILYKTDKSVMGLFLCAAIDNYYGHVTLISESNLVFMVYRGISGSDTIRMKYRAIVNNGLELNP</sequence>
<dbReference type="WBParaSite" id="PTRK_0000553020.2">
    <property type="protein sequence ID" value="PTRK_0000553020.2"/>
    <property type="gene ID" value="PTRK_0000553020"/>
</dbReference>
<dbReference type="PANTHER" id="PTHR10127">
    <property type="entry name" value="DISCOIDIN, CUB, EGF, LAMININ , AND ZINC METALLOPROTEASE DOMAIN CONTAINING"/>
    <property type="match status" value="1"/>
</dbReference>
<evidence type="ECO:0000256" key="3">
    <source>
        <dbReference type="ARBA" id="ARBA00022801"/>
    </source>
</evidence>
<evidence type="ECO:0000313" key="9">
    <source>
        <dbReference type="Proteomes" id="UP000038045"/>
    </source>
</evidence>
<evidence type="ECO:0000259" key="8">
    <source>
        <dbReference type="PROSITE" id="PS51864"/>
    </source>
</evidence>
<evidence type="ECO:0000256" key="4">
    <source>
        <dbReference type="ARBA" id="ARBA00022833"/>
    </source>
</evidence>
<keyword evidence="7" id="KW-0732">Signal</keyword>
<dbReference type="SUPFAM" id="SSF55486">
    <property type="entry name" value="Metalloproteases ('zincins'), catalytic domain"/>
    <property type="match status" value="1"/>
</dbReference>
<dbReference type="Proteomes" id="UP000038045">
    <property type="component" value="Unplaced"/>
</dbReference>
<accession>A0A0N4ZD87</accession>
<name>A0A0N4ZD87_PARTI</name>
<proteinExistence type="predicted"/>
<keyword evidence="1" id="KW-0645">Protease</keyword>
<organism evidence="9 10">
    <name type="scientific">Parastrongyloides trichosuri</name>
    <name type="common">Possum-specific nematode worm</name>
    <dbReference type="NCBI Taxonomy" id="131310"/>
    <lineage>
        <taxon>Eukaryota</taxon>
        <taxon>Metazoa</taxon>
        <taxon>Ecdysozoa</taxon>
        <taxon>Nematoda</taxon>
        <taxon>Chromadorea</taxon>
        <taxon>Rhabditida</taxon>
        <taxon>Tylenchina</taxon>
        <taxon>Panagrolaimomorpha</taxon>
        <taxon>Strongyloidoidea</taxon>
        <taxon>Strongyloididae</taxon>
        <taxon>Parastrongyloides</taxon>
    </lineage>
</organism>
<evidence type="ECO:0000256" key="7">
    <source>
        <dbReference type="SAM" id="SignalP"/>
    </source>
</evidence>
<dbReference type="GO" id="GO:0006508">
    <property type="term" value="P:proteolysis"/>
    <property type="evidence" value="ECO:0007669"/>
    <property type="project" value="UniProtKB-KW"/>
</dbReference>
<protein>
    <submittedName>
        <fullName evidence="10">Astacin domain-containing protein</fullName>
    </submittedName>
</protein>
<dbReference type="Gene3D" id="3.40.390.10">
    <property type="entry name" value="Collagenase (Catalytic Domain)"/>
    <property type="match status" value="1"/>
</dbReference>
<dbReference type="GO" id="GO:0046872">
    <property type="term" value="F:metal ion binding"/>
    <property type="evidence" value="ECO:0007669"/>
    <property type="project" value="UniProtKB-KW"/>
</dbReference>
<feature type="domain" description="Peptidase M12A" evidence="8">
    <location>
        <begin position="18"/>
        <end position="223"/>
    </location>
</feature>
<feature type="chain" id="PRO_5005891519" evidence="7">
    <location>
        <begin position="19"/>
        <end position="393"/>
    </location>
</feature>
<reference evidence="10" key="1">
    <citation type="submission" date="2017-02" db="UniProtKB">
        <authorList>
            <consortium name="WormBaseParasite"/>
        </authorList>
    </citation>
    <scope>IDENTIFICATION</scope>
</reference>
<dbReference type="AlphaFoldDB" id="A0A0N4ZD87"/>
<feature type="signal peptide" evidence="7">
    <location>
        <begin position="1"/>
        <end position="18"/>
    </location>
</feature>